<feature type="transmembrane region" description="Helical" evidence="1">
    <location>
        <begin position="84"/>
        <end position="106"/>
    </location>
</feature>
<gene>
    <name evidence="2" type="ORF">GCU60_18480</name>
</gene>
<dbReference type="RefSeq" id="WP_163207912.1">
    <property type="nucleotide sequence ID" value="NZ_JAAGWG010000040.1"/>
</dbReference>
<feature type="transmembrane region" description="Helical" evidence="1">
    <location>
        <begin position="143"/>
        <end position="165"/>
    </location>
</feature>
<feature type="transmembrane region" description="Helical" evidence="1">
    <location>
        <begin position="118"/>
        <end position="137"/>
    </location>
</feature>
<keyword evidence="1" id="KW-0812">Transmembrane</keyword>
<evidence type="ECO:0000256" key="1">
    <source>
        <dbReference type="SAM" id="Phobius"/>
    </source>
</evidence>
<dbReference type="AlphaFoldDB" id="A0A6L9W7E5"/>
<evidence type="ECO:0000313" key="2">
    <source>
        <dbReference type="EMBL" id="NEK87729.1"/>
    </source>
</evidence>
<organism evidence="2 3">
    <name type="scientific">Blastococcus saxobsidens</name>
    <dbReference type="NCBI Taxonomy" id="138336"/>
    <lineage>
        <taxon>Bacteria</taxon>
        <taxon>Bacillati</taxon>
        <taxon>Actinomycetota</taxon>
        <taxon>Actinomycetes</taxon>
        <taxon>Geodermatophilales</taxon>
        <taxon>Geodermatophilaceae</taxon>
        <taxon>Blastococcus</taxon>
    </lineage>
</organism>
<feature type="transmembrane region" description="Helical" evidence="1">
    <location>
        <begin position="18"/>
        <end position="41"/>
    </location>
</feature>
<name>A0A6L9W7E5_9ACTN</name>
<sequence>MTAAAPPTELPTSTLRRALGHVVLAGVLGVFAGMAATPLLGASLFGRWPAVLIAAAVVVCLSTVAAAALDRAAGPGALGRPGAVLRGVVVGGLGSAAAMGVALWAIQTPSDVADVLPVPLRFAAVALPFAVLAGLQWPGAVRIGTAVLLVAGTAAVVVPAGTAAVEEGQAERIATEVGTTEHPWVSEVDGYRLSASQVTGSPLIWTRLERDDLRPDAVLWLFRDQPVDPATSDPCAAFSLWTPGGDQPITSCTQVGDGAWLRGTGSWQELARFDADVRVGVTADPGVERAVLEAALDAARPMTDAEYETWLDEGMTPGW</sequence>
<accession>A0A6L9W7E5</accession>
<feature type="transmembrane region" description="Helical" evidence="1">
    <location>
        <begin position="48"/>
        <end position="69"/>
    </location>
</feature>
<reference evidence="2 3" key="1">
    <citation type="submission" date="2019-12" db="EMBL/GenBank/DDBJ databases">
        <title>the WGS of Blastococcus saxobsidens 67B17.</title>
        <authorList>
            <person name="Jiang Z."/>
        </authorList>
    </citation>
    <scope>NUCLEOTIDE SEQUENCE [LARGE SCALE GENOMIC DNA]</scope>
    <source>
        <strain evidence="2 3">67B17</strain>
    </source>
</reference>
<dbReference type="Proteomes" id="UP000479241">
    <property type="component" value="Unassembled WGS sequence"/>
</dbReference>
<keyword evidence="1" id="KW-1133">Transmembrane helix</keyword>
<comment type="caution">
    <text evidence="2">The sequence shown here is derived from an EMBL/GenBank/DDBJ whole genome shotgun (WGS) entry which is preliminary data.</text>
</comment>
<proteinExistence type="predicted"/>
<protein>
    <submittedName>
        <fullName evidence="2">Uncharacterized protein</fullName>
    </submittedName>
</protein>
<evidence type="ECO:0000313" key="3">
    <source>
        <dbReference type="Proteomes" id="UP000479241"/>
    </source>
</evidence>
<keyword evidence="1" id="KW-0472">Membrane</keyword>
<dbReference type="EMBL" id="JAAGWG010000040">
    <property type="protein sequence ID" value="NEK87729.1"/>
    <property type="molecule type" value="Genomic_DNA"/>
</dbReference>